<proteinExistence type="predicted"/>
<protein>
    <submittedName>
        <fullName evidence="2">ATP-dependent RNA helicase</fullName>
    </submittedName>
</protein>
<reference evidence="2" key="1">
    <citation type="submission" date="2022-11" db="UniProtKB">
        <authorList>
            <consortium name="WormBaseParasite"/>
        </authorList>
    </citation>
    <scope>IDENTIFICATION</scope>
</reference>
<evidence type="ECO:0000313" key="1">
    <source>
        <dbReference type="Proteomes" id="UP000887580"/>
    </source>
</evidence>
<name>A0AC35FK16_9BILA</name>
<sequence length="653" mass="72749">MSKRRLSDADDSYFDDDEDLPTPNQSNGDNEEEEDEEDPLDAFMNDIQKEANADKQKSEQKEKELLEKNNFQGGGSGRGDIDEQDNLESYFKYVEENRERLEAAGEEEFDDDGYMIALKNKKDVKPLEKVDHSKIEYAPRILLDLPLSFEPKELSPELAKCIITSTHHKVPTAVEEFDQIPLNPQLLAVLRKQEITETTPVQGQAIVAALNNMDIIGISETGSGKTLAFLLPMIQHVLAQTAINESRGGPIGLVVAPTRELAIQIFVAAHPFCKAVGLEAVCLSGGDNLHQQKIQLSNGIDIAVCTPGRLIQHIEEHNTDLHRSSFIVFDEADRLFDLGFGPQINSIIDNCRPDRQTLMFSATFGSLPEKFARKALNNPLKLVVGTTKTPTNIIQRFITLEEHEKDKFLQDNLIRMMAEGKVIIFVNNREKIKPVAAFLYRTIGQHAIAVLHGEMLQPERYSNIEKFRKNINVLLTTNVGARGLDIAEVRNVINYDAANNRDIHIHRIGRTGRAGQSGIAYTLLTKEDEAFAKNILSTLTSDENRKQVCEFYGFDFKANNKPKDEPPRAIGYRPPPPPAFVPSGPALGSMGSTNATRRAETTYARWGFTKAVASDHEHMKSFMNPGKSVNAPPPPSTSSSTTSSNSAKKSRWE</sequence>
<evidence type="ECO:0000313" key="2">
    <source>
        <dbReference type="WBParaSite" id="PS1159_v2.g18339.t1"/>
    </source>
</evidence>
<accession>A0AC35FK16</accession>
<dbReference type="WBParaSite" id="PS1159_v2.g18339.t1">
    <property type="protein sequence ID" value="PS1159_v2.g18339.t1"/>
    <property type="gene ID" value="PS1159_v2.g18339"/>
</dbReference>
<dbReference type="Proteomes" id="UP000887580">
    <property type="component" value="Unplaced"/>
</dbReference>
<organism evidence="1 2">
    <name type="scientific">Panagrolaimus sp. PS1159</name>
    <dbReference type="NCBI Taxonomy" id="55785"/>
    <lineage>
        <taxon>Eukaryota</taxon>
        <taxon>Metazoa</taxon>
        <taxon>Ecdysozoa</taxon>
        <taxon>Nematoda</taxon>
        <taxon>Chromadorea</taxon>
        <taxon>Rhabditida</taxon>
        <taxon>Tylenchina</taxon>
        <taxon>Panagrolaimomorpha</taxon>
        <taxon>Panagrolaimoidea</taxon>
        <taxon>Panagrolaimidae</taxon>
        <taxon>Panagrolaimus</taxon>
    </lineage>
</organism>